<feature type="transmembrane region" description="Helical" evidence="1">
    <location>
        <begin position="164"/>
        <end position="192"/>
    </location>
</feature>
<feature type="transmembrane region" description="Helical" evidence="1">
    <location>
        <begin position="52"/>
        <end position="77"/>
    </location>
</feature>
<dbReference type="PANTHER" id="PTHR42208">
    <property type="entry name" value="HEAVY METAL TRANSPORTER-RELATED"/>
    <property type="match status" value="1"/>
</dbReference>
<keyword evidence="3" id="KW-0503">Monooxygenase</keyword>
<dbReference type="EMBL" id="PDKN01000002">
    <property type="protein sequence ID" value="RXJ60165.1"/>
    <property type="molecule type" value="Genomic_DNA"/>
</dbReference>
<feature type="transmembrane region" description="Helical" evidence="1">
    <location>
        <begin position="132"/>
        <end position="158"/>
    </location>
</feature>
<name>A0A4Q0XTH8_9BACT</name>
<accession>A0A4Q0XTH8</accession>
<dbReference type="InterPro" id="IPR039447">
    <property type="entry name" value="UreH-like_TM_dom"/>
</dbReference>
<keyword evidence="1" id="KW-1133">Transmembrane helix</keyword>
<evidence type="ECO:0000256" key="1">
    <source>
        <dbReference type="SAM" id="Phobius"/>
    </source>
</evidence>
<feature type="transmembrane region" description="Helical" evidence="1">
    <location>
        <begin position="204"/>
        <end position="221"/>
    </location>
</feature>
<dbReference type="GO" id="GO:0004497">
    <property type="term" value="F:monooxygenase activity"/>
    <property type="evidence" value="ECO:0007669"/>
    <property type="project" value="UniProtKB-KW"/>
</dbReference>
<protein>
    <submittedName>
        <fullName evidence="3">Beta-carotene 15,15'-monooxygenase</fullName>
    </submittedName>
</protein>
<gene>
    <name evidence="3" type="ORF">CRV04_03955</name>
</gene>
<dbReference type="Proteomes" id="UP000290657">
    <property type="component" value="Unassembled WGS sequence"/>
</dbReference>
<feature type="transmembrane region" description="Helical" evidence="1">
    <location>
        <begin position="83"/>
        <end position="101"/>
    </location>
</feature>
<reference evidence="3 4" key="1">
    <citation type="submission" date="2017-10" db="EMBL/GenBank/DDBJ databases">
        <title>Genomics of the genus Arcobacter.</title>
        <authorList>
            <person name="Perez-Cataluna A."/>
            <person name="Figueras M.J."/>
        </authorList>
    </citation>
    <scope>NUCLEOTIDE SEQUENCE [LARGE SCALE GENOMIC DNA]</scope>
    <source>
        <strain evidence="3 4">CECT 8987</strain>
    </source>
</reference>
<organism evidence="3 4">
    <name type="scientific">Candidatus Marinarcus aquaticus</name>
    <dbReference type="NCBI Taxonomy" id="2044504"/>
    <lineage>
        <taxon>Bacteria</taxon>
        <taxon>Pseudomonadati</taxon>
        <taxon>Campylobacterota</taxon>
        <taxon>Epsilonproteobacteria</taxon>
        <taxon>Campylobacterales</taxon>
        <taxon>Arcobacteraceae</taxon>
        <taxon>Candidatus Marinarcus</taxon>
    </lineage>
</organism>
<dbReference type="RefSeq" id="WP_128995513.1">
    <property type="nucleotide sequence ID" value="NZ_PDKN01000002.1"/>
</dbReference>
<dbReference type="OrthoDB" id="9798690at2"/>
<evidence type="ECO:0000313" key="4">
    <source>
        <dbReference type="Proteomes" id="UP000290657"/>
    </source>
</evidence>
<evidence type="ECO:0000259" key="2">
    <source>
        <dbReference type="Pfam" id="PF13386"/>
    </source>
</evidence>
<feature type="domain" description="Urease accessory protein UreH-like transmembrane" evidence="2">
    <location>
        <begin position="9"/>
        <end position="215"/>
    </location>
</feature>
<proteinExistence type="predicted"/>
<dbReference type="Pfam" id="PF13386">
    <property type="entry name" value="DsbD_2"/>
    <property type="match status" value="1"/>
</dbReference>
<keyword evidence="1" id="KW-0472">Membrane</keyword>
<keyword evidence="3" id="KW-0560">Oxidoreductase</keyword>
<sequence>MENISLLSIITIAILGSFGHCVGMCGGIVIAYSSTKVQTGWSKGKQMLSHVLYSFGRVVTYTLLGALFGFVGSVVTFNKTTNGLLLLITGILMILVGLSLLGKLKFLTAIEHSVSKQAWYQRSFKRLIASNTLLSFFLLGMLNGLLPCGFVYFFAITAASTGSILYGALVMLVFGLSTIPALFSLGFFVGLFKQSDFRNLMVKFASILVLGYGVYIIYLSLKYFY</sequence>
<comment type="caution">
    <text evidence="3">The sequence shown here is derived from an EMBL/GenBank/DDBJ whole genome shotgun (WGS) entry which is preliminary data.</text>
</comment>
<keyword evidence="1" id="KW-0812">Transmembrane</keyword>
<keyword evidence="4" id="KW-1185">Reference proteome</keyword>
<dbReference type="PANTHER" id="PTHR42208:SF1">
    <property type="entry name" value="HEAVY METAL TRANSPORTER"/>
    <property type="match status" value="1"/>
</dbReference>
<feature type="transmembrane region" description="Helical" evidence="1">
    <location>
        <begin position="6"/>
        <end position="32"/>
    </location>
</feature>
<evidence type="ECO:0000313" key="3">
    <source>
        <dbReference type="EMBL" id="RXJ60165.1"/>
    </source>
</evidence>
<dbReference type="AlphaFoldDB" id="A0A4Q0XTH8"/>